<dbReference type="Proteomes" id="UP000425960">
    <property type="component" value="Chromosome"/>
</dbReference>
<accession>A0A5K7ZX25</accession>
<proteinExistence type="predicted"/>
<gene>
    <name evidence="1" type="ORF">DSCO28_53750</name>
</gene>
<protein>
    <submittedName>
        <fullName evidence="1">Uncharacterized protein</fullName>
    </submittedName>
</protein>
<sequence length="84" mass="8765">MGCDRLIGEPGSRPAAAIRMVTVQPPTGSMVNSVGKGGLQRIRPEIVVVHMEKPAATVSTIRQMLFPCQYGLSDGPAFSGPVSG</sequence>
<dbReference type="KEGG" id="dov:DSCO28_53750"/>
<reference evidence="1 2" key="1">
    <citation type="submission" date="2019-11" db="EMBL/GenBank/DDBJ databases">
        <title>Comparative genomics of hydrocarbon-degrading Desulfosarcina strains.</title>
        <authorList>
            <person name="Watanabe M."/>
            <person name="Kojima H."/>
            <person name="Fukui M."/>
        </authorList>
    </citation>
    <scope>NUCLEOTIDE SEQUENCE [LARGE SCALE GENOMIC DNA]</scope>
    <source>
        <strain evidence="1 2">28bB2T</strain>
    </source>
</reference>
<evidence type="ECO:0000313" key="1">
    <source>
        <dbReference type="EMBL" id="BBO84809.1"/>
    </source>
</evidence>
<organism evidence="1 2">
    <name type="scientific">Desulfosarcina ovata subsp. sediminis</name>
    <dbReference type="NCBI Taxonomy" id="885957"/>
    <lineage>
        <taxon>Bacteria</taxon>
        <taxon>Pseudomonadati</taxon>
        <taxon>Thermodesulfobacteriota</taxon>
        <taxon>Desulfobacteria</taxon>
        <taxon>Desulfobacterales</taxon>
        <taxon>Desulfosarcinaceae</taxon>
        <taxon>Desulfosarcina</taxon>
    </lineage>
</organism>
<name>A0A5K7ZX25_9BACT</name>
<dbReference type="EMBL" id="AP021876">
    <property type="protein sequence ID" value="BBO84809.1"/>
    <property type="molecule type" value="Genomic_DNA"/>
</dbReference>
<evidence type="ECO:0000313" key="2">
    <source>
        <dbReference type="Proteomes" id="UP000425960"/>
    </source>
</evidence>
<dbReference type="AlphaFoldDB" id="A0A5K7ZX25"/>